<name>A0A285VQT2_9GAMM</name>
<dbReference type="EMBL" id="OBQJ01000007">
    <property type="protein sequence ID" value="SOC56430.1"/>
    <property type="molecule type" value="Genomic_DNA"/>
</dbReference>
<organism evidence="1 2">
    <name type="scientific">Chromohalobacter canadensis</name>
    <dbReference type="NCBI Taxonomy" id="141389"/>
    <lineage>
        <taxon>Bacteria</taxon>
        <taxon>Pseudomonadati</taxon>
        <taxon>Pseudomonadota</taxon>
        <taxon>Gammaproteobacteria</taxon>
        <taxon>Oceanospirillales</taxon>
        <taxon>Halomonadaceae</taxon>
        <taxon>Chromohalobacter</taxon>
    </lineage>
</organism>
<dbReference type="OrthoDB" id="9969389at2"/>
<sequence length="70" mass="7578">MSEKTMADMYLGLEALEQDAQRLERNGQAEFAHALRLQTDKLRGAVITSDAILEDAAEADTSGALERGAL</sequence>
<accession>A0A285VQT2</accession>
<protein>
    <submittedName>
        <fullName evidence="1">Uncharacterized protein</fullName>
    </submittedName>
</protein>
<reference evidence="1 2" key="1">
    <citation type="submission" date="2017-08" db="EMBL/GenBank/DDBJ databases">
        <authorList>
            <person name="de Groot N.N."/>
        </authorList>
    </citation>
    <scope>NUCLEOTIDE SEQUENCE [LARGE SCALE GENOMIC DNA]</scope>
    <source>
        <strain evidence="1 2">USBA 855</strain>
    </source>
</reference>
<dbReference type="Proteomes" id="UP000219023">
    <property type="component" value="Unassembled WGS sequence"/>
</dbReference>
<evidence type="ECO:0000313" key="1">
    <source>
        <dbReference type="EMBL" id="SOC56430.1"/>
    </source>
</evidence>
<gene>
    <name evidence="1" type="ORF">SAMN05421509_10736</name>
</gene>
<dbReference type="RefSeq" id="WP_097023376.1">
    <property type="nucleotide sequence ID" value="NZ_OBQJ01000007.1"/>
</dbReference>
<dbReference type="AlphaFoldDB" id="A0A285VQT2"/>
<evidence type="ECO:0000313" key="2">
    <source>
        <dbReference type="Proteomes" id="UP000219023"/>
    </source>
</evidence>
<proteinExistence type="predicted"/>